<feature type="transmembrane region" description="Helical" evidence="1">
    <location>
        <begin position="46"/>
        <end position="69"/>
    </location>
</feature>
<keyword evidence="3" id="KW-1185">Reference proteome</keyword>
<name>A0A4P8J443_9BURK</name>
<dbReference type="EMBL" id="CP040078">
    <property type="protein sequence ID" value="QCP54744.1"/>
    <property type="molecule type" value="Genomic_DNA"/>
</dbReference>
<dbReference type="Proteomes" id="UP000298656">
    <property type="component" value="Chromosome 2"/>
</dbReference>
<reference evidence="2 3" key="1">
    <citation type="submission" date="2019-05" db="EMBL/GenBank/DDBJ databases">
        <title>Burkholderia sp. DHOD12, isolated from subtropical forest soil.</title>
        <authorList>
            <person name="Gao Z.-H."/>
            <person name="Qiu L.-H."/>
        </authorList>
    </citation>
    <scope>NUCLEOTIDE SEQUENCE [LARGE SCALE GENOMIC DNA]</scope>
    <source>
        <strain evidence="2 3">DHOD12</strain>
    </source>
</reference>
<accession>A0A4P8J443</accession>
<evidence type="ECO:0000256" key="1">
    <source>
        <dbReference type="SAM" id="Phobius"/>
    </source>
</evidence>
<evidence type="ECO:0000313" key="3">
    <source>
        <dbReference type="Proteomes" id="UP000298656"/>
    </source>
</evidence>
<sequence>MTYWSWAALGCAILLAALAVHSVLHQDRNTVFQLSPPMSTVRRLWLWWSCFWRQTLVVFPISAIAWMMTPSLALKVLTSMPDQVMHAPEWVRLVAMGLVWIGPIIVALWVVCPPLVGYVVYKAFDAHALATPIPFSFKHATLLGLTTMAWTTLGDFVVGWLTAPLPYRGVHLLAVLMYIAWGMYIVLPRQARRIAR</sequence>
<evidence type="ECO:0000313" key="2">
    <source>
        <dbReference type="EMBL" id="QCP54744.1"/>
    </source>
</evidence>
<proteinExistence type="predicted"/>
<feature type="transmembrane region" description="Helical" evidence="1">
    <location>
        <begin position="142"/>
        <end position="163"/>
    </location>
</feature>
<keyword evidence="1" id="KW-0472">Membrane</keyword>
<dbReference type="RefSeq" id="WP_137337502.1">
    <property type="nucleotide sequence ID" value="NZ_CP040078.1"/>
</dbReference>
<protein>
    <submittedName>
        <fullName evidence="2">Uncharacterized protein</fullName>
    </submittedName>
</protein>
<keyword evidence="1" id="KW-0812">Transmembrane</keyword>
<dbReference type="AlphaFoldDB" id="A0A4P8J443"/>
<dbReference type="KEGG" id="tvl:FAZ95_38490"/>
<organism evidence="2 3">
    <name type="scientific">Trinickia violacea</name>
    <dbReference type="NCBI Taxonomy" id="2571746"/>
    <lineage>
        <taxon>Bacteria</taxon>
        <taxon>Pseudomonadati</taxon>
        <taxon>Pseudomonadota</taxon>
        <taxon>Betaproteobacteria</taxon>
        <taxon>Burkholderiales</taxon>
        <taxon>Burkholderiaceae</taxon>
        <taxon>Trinickia</taxon>
    </lineage>
</organism>
<dbReference type="OrthoDB" id="9087547at2"/>
<gene>
    <name evidence="2" type="ORF">FAZ95_38490</name>
</gene>
<keyword evidence="1" id="KW-1133">Transmembrane helix</keyword>
<feature type="transmembrane region" description="Helical" evidence="1">
    <location>
        <begin position="169"/>
        <end position="187"/>
    </location>
</feature>